<evidence type="ECO:0000256" key="11">
    <source>
        <dbReference type="SAM" id="SignalP"/>
    </source>
</evidence>
<proteinExistence type="inferred from homology"/>
<keyword evidence="8 10" id="KW-0326">Glycosidase</keyword>
<keyword evidence="4 11" id="KW-0732">Signal</keyword>
<evidence type="ECO:0000256" key="8">
    <source>
        <dbReference type="ARBA" id="ARBA00023295"/>
    </source>
</evidence>
<dbReference type="Gene3D" id="2.60.40.1760">
    <property type="entry name" value="glycosyl hydrolase (family 31)"/>
    <property type="match status" value="1"/>
</dbReference>
<dbReference type="CDD" id="cd06603">
    <property type="entry name" value="GH31_GANC_GANAB_alpha"/>
    <property type="match status" value="1"/>
</dbReference>
<dbReference type="Pfam" id="PF13802">
    <property type="entry name" value="Gal_mutarotas_2"/>
    <property type="match status" value="1"/>
</dbReference>
<evidence type="ECO:0000259" key="15">
    <source>
        <dbReference type="Pfam" id="PF21365"/>
    </source>
</evidence>
<dbReference type="InterPro" id="IPR033403">
    <property type="entry name" value="DUF5110"/>
</dbReference>
<evidence type="ECO:0000256" key="2">
    <source>
        <dbReference type="ARBA" id="ARBA00004833"/>
    </source>
</evidence>
<dbReference type="InterPro" id="IPR048395">
    <property type="entry name" value="Glyco_hydro_31_C"/>
</dbReference>
<dbReference type="PANTHER" id="PTHR22762">
    <property type="entry name" value="ALPHA-GLUCOSIDASE"/>
    <property type="match status" value="1"/>
</dbReference>
<evidence type="ECO:0000313" key="17">
    <source>
        <dbReference type="Proteomes" id="UP001151518"/>
    </source>
</evidence>
<dbReference type="InterPro" id="IPR013780">
    <property type="entry name" value="Glyco_hydro_b"/>
</dbReference>
<keyword evidence="7" id="KW-0325">Glycoprotein</keyword>
<dbReference type="Pfam" id="PF17137">
    <property type="entry name" value="DUF5110"/>
    <property type="match status" value="1"/>
</dbReference>
<evidence type="ECO:0000256" key="4">
    <source>
        <dbReference type="ARBA" id="ARBA00022729"/>
    </source>
</evidence>
<dbReference type="EMBL" id="JANBTW010000139">
    <property type="protein sequence ID" value="KAJ2669842.1"/>
    <property type="molecule type" value="Genomic_DNA"/>
</dbReference>
<dbReference type="Pfam" id="PF21365">
    <property type="entry name" value="Glyco_hydro_31_3rd"/>
    <property type="match status" value="1"/>
</dbReference>
<feature type="signal peptide" evidence="11">
    <location>
        <begin position="1"/>
        <end position="30"/>
    </location>
</feature>
<dbReference type="OrthoDB" id="5839090at2759"/>
<dbReference type="InterPro" id="IPR025887">
    <property type="entry name" value="Glyco_hydro_31_N_dom"/>
</dbReference>
<sequence>MNLKSPFRTRTTALFYFAATASLCLQGVLAVKKEDFKTCEQAAFCRRHRAFADAIVQASQSTISKGSSSNLAVPSSASPYIITSKSVHLEGHTLVATILHDTDKVPLKLEVIFLADGTVRIRLQEENPLIPRFDETQKHVLRDEGNTLEYASADSIGYSSETAGQSVVHTVCYTKEGNNFAVRLTEFPWSLAYMQDNKVVIEINHNGFFNFEHLRTKPDTSETNGVEGEWEETFRSWTDSKPRGPESFGVDIRFNGYDHVYGIPEHSASLSLKNTRGDKDGYGEPYRLWNLDVFEYELDSPMALYGSIPFMVAHNPNSTVGVFWLNAAETWVDVTREKSSTLSSLFRLSGSSKEQAVNTHWISESGIMDVFLMPGPSVSDLYKQYTALVESTPLPREFALGYHQCRWNYIDQDDVLAVSDKMHEHNIPYDVIWLDIEYTDGKRYFTWDSNNFPDPVAMQKQLSHDGHKLVVVIDPHIKHDSAYYVWKEGNEKEYFIKNKAKTDNYQGWCWPGESNWVDYLDSNAMEWTSGLYHLDKFNGSTTDLFVWNDMNEPSIFNGPEITIERDLKHYGGWEHRDLHNIYGMLYHKATYNGLRTRESPNKRPFVLSRAYFAGSQRYGAIWTGDNAASWDHLHASVRMVLSNNIAGMHFSGADVGGFFGNPEPELLTRWYQLGIWYPFFRAHAHIDTKRREPWVAGEPYLSIMREAILERYRMLPHWYTLFRETSLTGMPIARPMWMEFPKDTGLFAEERAFMVGSSIMVVPSTDPDISKPIDVAFPSKENWYDMHTYTSYFAPTKRQFTIDLAQTLVFVRGGSIIPTRERQRRASALMKYDPFTLYVYVSRDGTATGKLYLDDGETYDYEEGAFIERELLFVDSRLSSRPSAHTVETSAQRIFLEKMKKVRVERVVIVGLRSPLTRATVTEGDVVREIELSCGGSKASSECVVRDPAVLVSNDWEIAFS</sequence>
<feature type="domain" description="DUF5110" evidence="14">
    <location>
        <begin position="835"/>
        <end position="875"/>
    </location>
</feature>
<gene>
    <name evidence="16" type="primary">ROT2_2</name>
    <name evidence="16" type="ORF">GGI25_006019</name>
</gene>
<dbReference type="Gene3D" id="2.60.40.1180">
    <property type="entry name" value="Golgi alpha-mannosidase II"/>
    <property type="match status" value="2"/>
</dbReference>
<evidence type="ECO:0000256" key="6">
    <source>
        <dbReference type="ARBA" id="ARBA00022824"/>
    </source>
</evidence>
<dbReference type="InterPro" id="IPR000322">
    <property type="entry name" value="Glyco_hydro_31_TIM"/>
</dbReference>
<dbReference type="GO" id="GO:0006491">
    <property type="term" value="P:N-glycan processing"/>
    <property type="evidence" value="ECO:0007669"/>
    <property type="project" value="TreeGrafter"/>
</dbReference>
<dbReference type="Gene3D" id="3.20.20.80">
    <property type="entry name" value="Glycosidases"/>
    <property type="match status" value="2"/>
</dbReference>
<evidence type="ECO:0000256" key="1">
    <source>
        <dbReference type="ARBA" id="ARBA00004240"/>
    </source>
</evidence>
<feature type="chain" id="PRO_5040893083" description="Glucosidase II subunit alpha" evidence="11">
    <location>
        <begin position="31"/>
        <end position="961"/>
    </location>
</feature>
<dbReference type="Pfam" id="PF01055">
    <property type="entry name" value="Glyco_hydro_31_2nd"/>
    <property type="match status" value="1"/>
</dbReference>
<evidence type="ECO:0000256" key="7">
    <source>
        <dbReference type="ARBA" id="ARBA00023180"/>
    </source>
</evidence>
<dbReference type="AlphaFoldDB" id="A0A9W8G3K7"/>
<comment type="subcellular location">
    <subcellularLocation>
        <location evidence="1">Endoplasmic reticulum</location>
    </subcellularLocation>
</comment>
<dbReference type="InterPro" id="IPR030458">
    <property type="entry name" value="Glyco_hydro_31_AS"/>
</dbReference>
<dbReference type="GO" id="GO:0030246">
    <property type="term" value="F:carbohydrate binding"/>
    <property type="evidence" value="ECO:0007669"/>
    <property type="project" value="InterPro"/>
</dbReference>
<evidence type="ECO:0000259" key="14">
    <source>
        <dbReference type="Pfam" id="PF17137"/>
    </source>
</evidence>
<evidence type="ECO:0000256" key="9">
    <source>
        <dbReference type="ARBA" id="ARBA00042895"/>
    </source>
</evidence>
<comment type="caution">
    <text evidence="16">The sequence shown here is derived from an EMBL/GenBank/DDBJ whole genome shotgun (WGS) entry which is preliminary data.</text>
</comment>
<evidence type="ECO:0000313" key="16">
    <source>
        <dbReference type="EMBL" id="KAJ2669842.1"/>
    </source>
</evidence>
<dbReference type="PROSITE" id="PS00129">
    <property type="entry name" value="GLYCOSYL_HYDROL_F31_1"/>
    <property type="match status" value="1"/>
</dbReference>
<dbReference type="InterPro" id="IPR011013">
    <property type="entry name" value="Gal_mutarotase_sf_dom"/>
</dbReference>
<dbReference type="InterPro" id="IPR017853">
    <property type="entry name" value="GH"/>
</dbReference>
<dbReference type="GO" id="GO:0017177">
    <property type="term" value="C:glucosidase II complex"/>
    <property type="evidence" value="ECO:0007669"/>
    <property type="project" value="TreeGrafter"/>
</dbReference>
<evidence type="ECO:0000256" key="10">
    <source>
        <dbReference type="RuleBase" id="RU361185"/>
    </source>
</evidence>
<evidence type="ECO:0000256" key="3">
    <source>
        <dbReference type="ARBA" id="ARBA00007806"/>
    </source>
</evidence>
<name>A0A9W8G3K7_9FUNG</name>
<evidence type="ECO:0000259" key="12">
    <source>
        <dbReference type="Pfam" id="PF01055"/>
    </source>
</evidence>
<organism evidence="16 17">
    <name type="scientific">Coemansia spiralis</name>
    <dbReference type="NCBI Taxonomy" id="417178"/>
    <lineage>
        <taxon>Eukaryota</taxon>
        <taxon>Fungi</taxon>
        <taxon>Fungi incertae sedis</taxon>
        <taxon>Zoopagomycota</taxon>
        <taxon>Kickxellomycotina</taxon>
        <taxon>Kickxellomycetes</taxon>
        <taxon>Kickxellales</taxon>
        <taxon>Kickxellaceae</taxon>
        <taxon>Coemansia</taxon>
    </lineage>
</organism>
<evidence type="ECO:0000256" key="5">
    <source>
        <dbReference type="ARBA" id="ARBA00022801"/>
    </source>
</evidence>
<dbReference type="Proteomes" id="UP001151518">
    <property type="component" value="Unassembled WGS sequence"/>
</dbReference>
<reference evidence="16" key="1">
    <citation type="submission" date="2022-07" db="EMBL/GenBank/DDBJ databases">
        <title>Phylogenomic reconstructions and comparative analyses of Kickxellomycotina fungi.</title>
        <authorList>
            <person name="Reynolds N.K."/>
            <person name="Stajich J.E."/>
            <person name="Barry K."/>
            <person name="Grigoriev I.V."/>
            <person name="Crous P."/>
            <person name="Smith M.E."/>
        </authorList>
    </citation>
    <scope>NUCLEOTIDE SEQUENCE</scope>
    <source>
        <strain evidence="16">NRRL 3115</strain>
    </source>
</reference>
<feature type="domain" description="Glycoside hydrolase family 31 TIM barrel" evidence="12">
    <location>
        <begin position="392"/>
        <end position="721"/>
    </location>
</feature>
<comment type="similarity">
    <text evidence="3 10">Belongs to the glycosyl hydrolase 31 family.</text>
</comment>
<feature type="domain" description="Glycoside hydrolase family 31 N-terminal" evidence="13">
    <location>
        <begin position="109"/>
        <end position="333"/>
    </location>
</feature>
<dbReference type="GO" id="GO:0005975">
    <property type="term" value="P:carbohydrate metabolic process"/>
    <property type="evidence" value="ECO:0007669"/>
    <property type="project" value="InterPro"/>
</dbReference>
<keyword evidence="5 10" id="KW-0378">Hydrolase</keyword>
<dbReference type="SUPFAM" id="SSF51011">
    <property type="entry name" value="Glycosyl hydrolase domain"/>
    <property type="match status" value="1"/>
</dbReference>
<dbReference type="GO" id="GO:0090599">
    <property type="term" value="F:alpha-glucosidase activity"/>
    <property type="evidence" value="ECO:0007669"/>
    <property type="project" value="TreeGrafter"/>
</dbReference>
<keyword evidence="6" id="KW-0256">Endoplasmic reticulum</keyword>
<protein>
    <recommendedName>
        <fullName evidence="9">Glucosidase II subunit alpha</fullName>
    </recommendedName>
</protein>
<dbReference type="SUPFAM" id="SSF74650">
    <property type="entry name" value="Galactose mutarotase-like"/>
    <property type="match status" value="1"/>
</dbReference>
<comment type="pathway">
    <text evidence="2">Glycan metabolism; N-glycan metabolism.</text>
</comment>
<accession>A0A9W8G3K7</accession>
<dbReference type="SUPFAM" id="SSF51445">
    <property type="entry name" value="(Trans)glycosidases"/>
    <property type="match status" value="1"/>
</dbReference>
<dbReference type="PANTHER" id="PTHR22762:SF54">
    <property type="entry name" value="BCDNA.GH04962"/>
    <property type="match status" value="1"/>
</dbReference>
<dbReference type="CDD" id="cd14752">
    <property type="entry name" value="GH31_N"/>
    <property type="match status" value="1"/>
</dbReference>
<feature type="domain" description="Glycosyl hydrolase family 31 C-terminal" evidence="15">
    <location>
        <begin position="729"/>
        <end position="817"/>
    </location>
</feature>
<evidence type="ECO:0000259" key="13">
    <source>
        <dbReference type="Pfam" id="PF13802"/>
    </source>
</evidence>